<dbReference type="PROSITE" id="PS50949">
    <property type="entry name" value="HTH_GNTR"/>
    <property type="match status" value="1"/>
</dbReference>
<protein>
    <submittedName>
        <fullName evidence="6">DNA-binding GntR family transcriptional regulator</fullName>
    </submittedName>
</protein>
<evidence type="ECO:0000313" key="6">
    <source>
        <dbReference type="EMBL" id="TDO48487.1"/>
    </source>
</evidence>
<proteinExistence type="predicted"/>
<evidence type="ECO:0000256" key="4">
    <source>
        <dbReference type="SAM" id="MobiDB-lite"/>
    </source>
</evidence>
<dbReference type="SUPFAM" id="SSF46785">
    <property type="entry name" value="Winged helix' DNA-binding domain"/>
    <property type="match status" value="1"/>
</dbReference>
<evidence type="ECO:0000256" key="2">
    <source>
        <dbReference type="ARBA" id="ARBA00023125"/>
    </source>
</evidence>
<dbReference type="Pfam" id="PF07729">
    <property type="entry name" value="FCD"/>
    <property type="match status" value="1"/>
</dbReference>
<dbReference type="CDD" id="cd07377">
    <property type="entry name" value="WHTH_GntR"/>
    <property type="match status" value="1"/>
</dbReference>
<dbReference type="InterPro" id="IPR036390">
    <property type="entry name" value="WH_DNA-bd_sf"/>
</dbReference>
<dbReference type="InterPro" id="IPR008920">
    <property type="entry name" value="TF_FadR/GntR_C"/>
</dbReference>
<dbReference type="InterPro" id="IPR000524">
    <property type="entry name" value="Tscrpt_reg_HTH_GntR"/>
</dbReference>
<dbReference type="RefSeq" id="WP_238165615.1">
    <property type="nucleotide sequence ID" value="NZ_SNWQ01000007.1"/>
</dbReference>
<dbReference type="GO" id="GO:0003700">
    <property type="term" value="F:DNA-binding transcription factor activity"/>
    <property type="evidence" value="ECO:0007669"/>
    <property type="project" value="InterPro"/>
</dbReference>
<dbReference type="Gene3D" id="1.20.120.530">
    <property type="entry name" value="GntR ligand-binding domain-like"/>
    <property type="match status" value="1"/>
</dbReference>
<dbReference type="InterPro" id="IPR036388">
    <property type="entry name" value="WH-like_DNA-bd_sf"/>
</dbReference>
<name>A0A4R6KDZ7_9ACTN</name>
<dbReference type="PANTHER" id="PTHR43537:SF45">
    <property type="entry name" value="GNTR FAMILY REGULATORY PROTEIN"/>
    <property type="match status" value="1"/>
</dbReference>
<reference evidence="6 7" key="1">
    <citation type="submission" date="2019-03" db="EMBL/GenBank/DDBJ databases">
        <title>Genomic Encyclopedia of Type Strains, Phase III (KMG-III): the genomes of soil and plant-associated and newly described type strains.</title>
        <authorList>
            <person name="Whitman W."/>
        </authorList>
    </citation>
    <scope>NUCLEOTIDE SEQUENCE [LARGE SCALE GENOMIC DNA]</scope>
    <source>
        <strain evidence="6 7">VKM Ac-2527</strain>
    </source>
</reference>
<dbReference type="AlphaFoldDB" id="A0A4R6KDZ7"/>
<evidence type="ECO:0000259" key="5">
    <source>
        <dbReference type="PROSITE" id="PS50949"/>
    </source>
</evidence>
<dbReference type="Proteomes" id="UP000295388">
    <property type="component" value="Unassembled WGS sequence"/>
</dbReference>
<dbReference type="InterPro" id="IPR011711">
    <property type="entry name" value="GntR_C"/>
</dbReference>
<dbReference type="SUPFAM" id="SSF48008">
    <property type="entry name" value="GntR ligand-binding domain-like"/>
    <property type="match status" value="1"/>
</dbReference>
<dbReference type="SMART" id="SM00345">
    <property type="entry name" value="HTH_GNTR"/>
    <property type="match status" value="1"/>
</dbReference>
<keyword evidence="1" id="KW-0805">Transcription regulation</keyword>
<feature type="domain" description="HTH gntR-type" evidence="5">
    <location>
        <begin position="31"/>
        <end position="98"/>
    </location>
</feature>
<keyword evidence="7" id="KW-1185">Reference proteome</keyword>
<keyword evidence="3" id="KW-0804">Transcription</keyword>
<dbReference type="Gene3D" id="1.10.10.10">
    <property type="entry name" value="Winged helix-like DNA-binding domain superfamily/Winged helix DNA-binding domain"/>
    <property type="match status" value="1"/>
</dbReference>
<sequence>MNESRPVAVRREDGMAKNSEVRKRPPRVAKPTLAAVVTSELREAIISGRIPPGSQMNEVELAARFSTSRGPVREGMQRLVQEGLLVSSPHRGIFVPVLSAADVEDLYFARSALERGAMLRIVERGISAATIASLDQVLGEMELAMAEGDTAAVAAADLHFHEVLVSAAGSPRLMQMYQALVGQMRLGLNLVIETYVERAELVSEHKAIVRQLKTGDRKALLAAIDEHFDVALDDLAADGAGHHHHVNHSGVTNRA</sequence>
<feature type="compositionally biased region" description="Basic and acidic residues" evidence="4">
    <location>
        <begin position="9"/>
        <end position="23"/>
    </location>
</feature>
<keyword evidence="2 6" id="KW-0238">DNA-binding</keyword>
<dbReference type="PANTHER" id="PTHR43537">
    <property type="entry name" value="TRANSCRIPTIONAL REGULATOR, GNTR FAMILY"/>
    <property type="match status" value="1"/>
</dbReference>
<gene>
    <name evidence="6" type="ORF">EV643_107116</name>
</gene>
<accession>A0A4R6KDZ7</accession>
<feature type="region of interest" description="Disordered" evidence="4">
    <location>
        <begin position="1"/>
        <end position="27"/>
    </location>
</feature>
<evidence type="ECO:0000256" key="1">
    <source>
        <dbReference type="ARBA" id="ARBA00023015"/>
    </source>
</evidence>
<comment type="caution">
    <text evidence="6">The sequence shown here is derived from an EMBL/GenBank/DDBJ whole genome shotgun (WGS) entry which is preliminary data.</text>
</comment>
<organism evidence="6 7">
    <name type="scientific">Kribbella caucasensis</name>
    <dbReference type="NCBI Taxonomy" id="2512215"/>
    <lineage>
        <taxon>Bacteria</taxon>
        <taxon>Bacillati</taxon>
        <taxon>Actinomycetota</taxon>
        <taxon>Actinomycetes</taxon>
        <taxon>Propionibacteriales</taxon>
        <taxon>Kribbellaceae</taxon>
        <taxon>Kribbella</taxon>
    </lineage>
</organism>
<evidence type="ECO:0000313" key="7">
    <source>
        <dbReference type="Proteomes" id="UP000295388"/>
    </source>
</evidence>
<dbReference type="GO" id="GO:0003677">
    <property type="term" value="F:DNA binding"/>
    <property type="evidence" value="ECO:0007669"/>
    <property type="project" value="UniProtKB-KW"/>
</dbReference>
<dbReference type="Pfam" id="PF00392">
    <property type="entry name" value="GntR"/>
    <property type="match status" value="1"/>
</dbReference>
<dbReference type="EMBL" id="SNWQ01000007">
    <property type="protein sequence ID" value="TDO48487.1"/>
    <property type="molecule type" value="Genomic_DNA"/>
</dbReference>
<dbReference type="SMART" id="SM00895">
    <property type="entry name" value="FCD"/>
    <property type="match status" value="1"/>
</dbReference>
<evidence type="ECO:0000256" key="3">
    <source>
        <dbReference type="ARBA" id="ARBA00023163"/>
    </source>
</evidence>